<dbReference type="PANTHER" id="PTHR30595">
    <property type="entry name" value="GLPR-RELATED TRANSCRIPTIONAL REPRESSOR"/>
    <property type="match status" value="1"/>
</dbReference>
<sequence>MNENEWVEFKVNNDEPDLIGQYLSALSNSACLHNQKFGYLIYGIDDKTREVIGTEFKPRTKKVGNQELESWLATIIAPRVDFKIFEFKYNDKDLVMFKVDATNNMPVSFKGIAYIRVGSYKKKLDEYPQKARKIWTKTSNQVFESQIALHSVDEDTVLKLLDYPSYFSLLNQNLPTDKSGILNKLEEEKMMVKSGKLYDITNLGAILFAKDLHSFEKLARKAIRVVIYKGKDRLNAKKEQVGGKGYAIGFEGLINYINDQLPTNEEIGAVFRKEVKMYPELAIREAVANAIIHQDFNEVGTGPMIEIFADRIEITNPGKPLINYLRLIDHSPQSRNEKLAYFMRRINVCEERGSGIDKIVNLSEEYQLPAPNFIEGTNSMKVIMYAYRKLSHMDKQDKIRACYQHSCLKYVSSDYMTNQTFRERLQIAQKNYSIASRIIADAIEAGLVKDYDPENKSKKYAKYVPFWA</sequence>
<gene>
    <name evidence="2" type="ORF">AC625_01490</name>
</gene>
<dbReference type="PANTHER" id="PTHR30595:SF6">
    <property type="entry name" value="SCHLAFEN ALBA-2 DOMAIN-CONTAINING PROTEIN"/>
    <property type="match status" value="1"/>
</dbReference>
<dbReference type="Pfam" id="PF04326">
    <property type="entry name" value="SLFN_AlbA_2"/>
    <property type="match status" value="1"/>
</dbReference>
<name>A0A0K9H009_9BACI</name>
<dbReference type="EMBL" id="LFZW01000001">
    <property type="protein sequence ID" value="KMY52175.1"/>
    <property type="molecule type" value="Genomic_DNA"/>
</dbReference>
<dbReference type="InterPro" id="IPR038475">
    <property type="entry name" value="RecG_C_sf"/>
</dbReference>
<dbReference type="Proteomes" id="UP000037146">
    <property type="component" value="Unassembled WGS sequence"/>
</dbReference>
<dbReference type="Gene3D" id="3.30.950.30">
    <property type="entry name" value="Schlafen, AAA domain"/>
    <property type="match status" value="1"/>
</dbReference>
<proteinExistence type="predicted"/>
<dbReference type="InterPro" id="IPR007421">
    <property type="entry name" value="Schlafen_AlbA_2_dom"/>
</dbReference>
<dbReference type="AlphaFoldDB" id="A0A0K9H009"/>
<dbReference type="OrthoDB" id="9807907at2"/>
<protein>
    <submittedName>
        <fullName evidence="2">Transcriptional regulator</fullName>
    </submittedName>
</protein>
<dbReference type="Gene3D" id="3.30.565.60">
    <property type="match status" value="1"/>
</dbReference>
<dbReference type="Pfam" id="PF13749">
    <property type="entry name" value="HATPase_c_4"/>
    <property type="match status" value="1"/>
</dbReference>
<reference evidence="3" key="1">
    <citation type="submission" date="2015-07" db="EMBL/GenBank/DDBJ databases">
        <title>Genome sequencing project for genomic taxonomy and phylogenomics of Bacillus-like bacteria.</title>
        <authorList>
            <person name="Liu B."/>
            <person name="Wang J."/>
            <person name="Zhu Y."/>
            <person name="Liu G."/>
            <person name="Chen Q."/>
            <person name="Chen Z."/>
            <person name="Lan J."/>
            <person name="Che J."/>
            <person name="Ge C."/>
            <person name="Shi H."/>
            <person name="Pan Z."/>
            <person name="Liu X."/>
        </authorList>
    </citation>
    <scope>NUCLEOTIDE SEQUENCE [LARGE SCALE GENOMIC DNA]</scope>
    <source>
        <strain evidence="3">FJAT-27997</strain>
    </source>
</reference>
<feature type="domain" description="Schlafen AlbA-2" evidence="1">
    <location>
        <begin position="3"/>
        <end position="124"/>
    </location>
</feature>
<organism evidence="2 3">
    <name type="scientific">Peribacillus loiseleuriae</name>
    <dbReference type="NCBI Taxonomy" id="1679170"/>
    <lineage>
        <taxon>Bacteria</taxon>
        <taxon>Bacillati</taxon>
        <taxon>Bacillota</taxon>
        <taxon>Bacilli</taxon>
        <taxon>Bacillales</taxon>
        <taxon>Bacillaceae</taxon>
        <taxon>Peribacillus</taxon>
    </lineage>
</organism>
<accession>A0A0K9H009</accession>
<comment type="caution">
    <text evidence="2">The sequence shown here is derived from an EMBL/GenBank/DDBJ whole genome shotgun (WGS) entry which is preliminary data.</text>
</comment>
<evidence type="ECO:0000259" key="1">
    <source>
        <dbReference type="Pfam" id="PF04326"/>
    </source>
</evidence>
<keyword evidence="3" id="KW-1185">Reference proteome</keyword>
<evidence type="ECO:0000313" key="2">
    <source>
        <dbReference type="EMBL" id="KMY52175.1"/>
    </source>
</evidence>
<dbReference type="PATRIC" id="fig|1679170.3.peg.275"/>
<dbReference type="InterPro" id="IPR038461">
    <property type="entry name" value="Schlafen_AlbA_2_dom_sf"/>
</dbReference>
<evidence type="ECO:0000313" key="3">
    <source>
        <dbReference type="Proteomes" id="UP000037146"/>
    </source>
</evidence>
<dbReference type="STRING" id="1679170.AC625_01490"/>